<dbReference type="STRING" id="571298.SAMN04488026_104217"/>
<keyword evidence="4" id="KW-0808">Transferase</keyword>
<gene>
    <name evidence="9" type="ORF">SAMN04488026_104217</name>
</gene>
<dbReference type="AlphaFoldDB" id="A0A1G9C5V1"/>
<evidence type="ECO:0000256" key="4">
    <source>
        <dbReference type="ARBA" id="ARBA00022679"/>
    </source>
</evidence>
<feature type="transmembrane region" description="Helical" evidence="8">
    <location>
        <begin position="132"/>
        <end position="153"/>
    </location>
</feature>
<dbReference type="InterPro" id="IPR050297">
    <property type="entry name" value="LipidA_mod_glycosyltrf_83"/>
</dbReference>
<keyword evidence="7 8" id="KW-0472">Membrane</keyword>
<dbReference type="GO" id="GO:0016763">
    <property type="term" value="F:pentosyltransferase activity"/>
    <property type="evidence" value="ECO:0007669"/>
    <property type="project" value="TreeGrafter"/>
</dbReference>
<evidence type="ECO:0000256" key="7">
    <source>
        <dbReference type="ARBA" id="ARBA00023136"/>
    </source>
</evidence>
<dbReference type="PANTHER" id="PTHR33908">
    <property type="entry name" value="MANNOSYLTRANSFERASE YKCB-RELATED"/>
    <property type="match status" value="1"/>
</dbReference>
<organism evidence="9 10">
    <name type="scientific">Aliiruegeria lutimaris</name>
    <dbReference type="NCBI Taxonomy" id="571298"/>
    <lineage>
        <taxon>Bacteria</taxon>
        <taxon>Pseudomonadati</taxon>
        <taxon>Pseudomonadota</taxon>
        <taxon>Alphaproteobacteria</taxon>
        <taxon>Rhodobacterales</taxon>
        <taxon>Roseobacteraceae</taxon>
        <taxon>Aliiruegeria</taxon>
    </lineage>
</organism>
<feature type="transmembrane region" description="Helical" evidence="8">
    <location>
        <begin position="305"/>
        <end position="326"/>
    </location>
</feature>
<keyword evidence="5 8" id="KW-0812">Transmembrane</keyword>
<evidence type="ECO:0000313" key="10">
    <source>
        <dbReference type="Proteomes" id="UP000199382"/>
    </source>
</evidence>
<evidence type="ECO:0008006" key="11">
    <source>
        <dbReference type="Google" id="ProtNLM"/>
    </source>
</evidence>
<dbReference type="EMBL" id="FNEK01000042">
    <property type="protein sequence ID" value="SDK47053.1"/>
    <property type="molecule type" value="Genomic_DNA"/>
</dbReference>
<feature type="transmembrane region" description="Helical" evidence="8">
    <location>
        <begin position="281"/>
        <end position="298"/>
    </location>
</feature>
<dbReference type="OrthoDB" id="7797335at2"/>
<dbReference type="GO" id="GO:0005886">
    <property type="term" value="C:plasma membrane"/>
    <property type="evidence" value="ECO:0007669"/>
    <property type="project" value="UniProtKB-SubCell"/>
</dbReference>
<dbReference type="PANTHER" id="PTHR33908:SF11">
    <property type="entry name" value="MEMBRANE PROTEIN"/>
    <property type="match status" value="1"/>
</dbReference>
<feature type="transmembrane region" description="Helical" evidence="8">
    <location>
        <begin position="107"/>
        <end position="125"/>
    </location>
</feature>
<dbReference type="GO" id="GO:0009103">
    <property type="term" value="P:lipopolysaccharide biosynthetic process"/>
    <property type="evidence" value="ECO:0007669"/>
    <property type="project" value="UniProtKB-ARBA"/>
</dbReference>
<feature type="transmembrane region" description="Helical" evidence="8">
    <location>
        <begin position="359"/>
        <end position="377"/>
    </location>
</feature>
<evidence type="ECO:0000256" key="5">
    <source>
        <dbReference type="ARBA" id="ARBA00022692"/>
    </source>
</evidence>
<evidence type="ECO:0000256" key="1">
    <source>
        <dbReference type="ARBA" id="ARBA00004651"/>
    </source>
</evidence>
<accession>A0A1G9C5V1</accession>
<keyword evidence="3" id="KW-0328">Glycosyltransferase</keyword>
<name>A0A1G9C5V1_9RHOB</name>
<evidence type="ECO:0000256" key="6">
    <source>
        <dbReference type="ARBA" id="ARBA00022989"/>
    </source>
</evidence>
<protein>
    <recommendedName>
        <fullName evidence="11">Dolichyl-phosphate-mannose-protein mannosyltransferase</fullName>
    </recommendedName>
</protein>
<feature type="transmembrane region" description="Helical" evidence="8">
    <location>
        <begin position="173"/>
        <end position="193"/>
    </location>
</feature>
<reference evidence="9 10" key="1">
    <citation type="submission" date="2016-10" db="EMBL/GenBank/DDBJ databases">
        <authorList>
            <person name="de Groot N.N."/>
        </authorList>
    </citation>
    <scope>NUCLEOTIDE SEQUENCE [LARGE SCALE GENOMIC DNA]</scope>
    <source>
        <strain evidence="9 10">DSM 25294</strain>
    </source>
</reference>
<dbReference type="RefSeq" id="WP_093159634.1">
    <property type="nucleotide sequence ID" value="NZ_FNEK01000042.1"/>
</dbReference>
<keyword evidence="2" id="KW-1003">Cell membrane</keyword>
<keyword evidence="10" id="KW-1185">Reference proteome</keyword>
<evidence type="ECO:0000256" key="8">
    <source>
        <dbReference type="SAM" id="Phobius"/>
    </source>
</evidence>
<dbReference type="Proteomes" id="UP000199382">
    <property type="component" value="Unassembled WGS sequence"/>
</dbReference>
<keyword evidence="6 8" id="KW-1133">Transmembrane helix</keyword>
<comment type="subcellular location">
    <subcellularLocation>
        <location evidence="1">Cell membrane</location>
        <topology evidence="1">Multi-pass membrane protein</topology>
    </subcellularLocation>
</comment>
<sequence>MAANTRNALFVALATFALALAIRLLGVGLREPWLDEVYSQFAISREWYGLAADRISRGHSPLYYALMKAFGIPGADVAAMRAASSVFDALGAGIVAGALALHVGRPAALFFGFLYAWSPVAIHWAQNARPYGLLIFFVSIGLAGAIGLLATLGREGAVATRRQRRLFGFGFSMASLTITAGIFAFLATALLPFALPRTRRDKAFLKRWKKALKVPAVVSVLAYFAMSGPHIARQVDGYWAEKYNPLGLDGLGRLWSSMLSDGGLAEGIARLGGPQAANMPLIWAGSALFVAFLVLGLARIRYRPALIAPACLMAGYTLILLCVSIWTSVLVARYFLPPWIALLALAGTGMAAARARTRWSWLAIAPLMLLFAFSGYFKATQPGAPRDRSLEPVAEIINRVPPETVSLLIDKTGGVRSELILELWPHHFDRPELDRMWPRSFTLSRLTDALESGQNSFAYFQQDGLDEALQEGAPEPRCLYRFDDWVLAYWGEANEVCAP</sequence>
<feature type="transmembrane region" description="Helical" evidence="8">
    <location>
        <begin position="332"/>
        <end position="352"/>
    </location>
</feature>
<proteinExistence type="predicted"/>
<evidence type="ECO:0000313" key="9">
    <source>
        <dbReference type="EMBL" id="SDK47053.1"/>
    </source>
</evidence>
<evidence type="ECO:0000256" key="3">
    <source>
        <dbReference type="ARBA" id="ARBA00022676"/>
    </source>
</evidence>
<evidence type="ECO:0000256" key="2">
    <source>
        <dbReference type="ARBA" id="ARBA00022475"/>
    </source>
</evidence>